<reference evidence="2 3" key="1">
    <citation type="submission" date="2014-09" db="EMBL/GenBank/DDBJ databases">
        <authorList>
            <person name="Grob C."/>
            <person name="Taubert M."/>
            <person name="Howat A.M."/>
            <person name="Burns O.J."/>
            <person name="Dixon J.L."/>
            <person name="Chen Y."/>
            <person name="Murrell J.C."/>
        </authorList>
    </citation>
    <scope>NUCLEOTIDE SEQUENCE [LARGE SCALE GENOMIC DNA]</scope>
    <source>
        <strain evidence="2">L4</strain>
    </source>
</reference>
<evidence type="ECO:0000256" key="1">
    <source>
        <dbReference type="SAM" id="Phobius"/>
    </source>
</evidence>
<gene>
    <name evidence="2" type="ORF">LP43_0218</name>
</gene>
<dbReference type="EMBL" id="JRQD01000001">
    <property type="protein sequence ID" value="KGM07802.1"/>
    <property type="molecule type" value="Genomic_DNA"/>
</dbReference>
<dbReference type="Proteomes" id="UP000029999">
    <property type="component" value="Unassembled WGS sequence"/>
</dbReference>
<dbReference type="STRING" id="392484.LP43_0218"/>
<feature type="transmembrane region" description="Helical" evidence="1">
    <location>
        <begin position="12"/>
        <end position="35"/>
    </location>
</feature>
<organism evidence="2 3">
    <name type="scientific">Methylophaga thiooxydans</name>
    <dbReference type="NCBI Taxonomy" id="392484"/>
    <lineage>
        <taxon>Bacteria</taxon>
        <taxon>Pseudomonadati</taxon>
        <taxon>Pseudomonadota</taxon>
        <taxon>Gammaproteobacteria</taxon>
        <taxon>Thiotrichales</taxon>
        <taxon>Piscirickettsiaceae</taxon>
        <taxon>Methylophaga</taxon>
    </lineage>
</organism>
<keyword evidence="1" id="KW-0472">Membrane</keyword>
<accession>A0A0A0BJH2</accession>
<keyword evidence="1" id="KW-0812">Transmembrane</keyword>
<keyword evidence="1" id="KW-1133">Transmembrane helix</keyword>
<name>A0A0A0BJH2_9GAMM</name>
<evidence type="ECO:0000313" key="3">
    <source>
        <dbReference type="Proteomes" id="UP000029999"/>
    </source>
</evidence>
<proteinExistence type="predicted"/>
<dbReference type="AlphaFoldDB" id="A0A0A0BJH2"/>
<sequence>MGESGICAAKSLTTLGCPTVLACGFTALLTLSGVWSKLAALKH</sequence>
<comment type="caution">
    <text evidence="2">The sequence shown here is derived from an EMBL/GenBank/DDBJ whole genome shotgun (WGS) entry which is preliminary data.</text>
</comment>
<evidence type="ECO:0000313" key="2">
    <source>
        <dbReference type="EMBL" id="KGM07802.1"/>
    </source>
</evidence>
<protein>
    <submittedName>
        <fullName evidence="2">Uncharacterized protein</fullName>
    </submittedName>
</protein>